<evidence type="ECO:0000313" key="2">
    <source>
        <dbReference type="EMBL" id="KAL2061101.1"/>
    </source>
</evidence>
<evidence type="ECO:0000313" key="3">
    <source>
        <dbReference type="Proteomes" id="UP001595075"/>
    </source>
</evidence>
<organism evidence="2 3">
    <name type="scientific">Oculimacula yallundae</name>
    <dbReference type="NCBI Taxonomy" id="86028"/>
    <lineage>
        <taxon>Eukaryota</taxon>
        <taxon>Fungi</taxon>
        <taxon>Dikarya</taxon>
        <taxon>Ascomycota</taxon>
        <taxon>Pezizomycotina</taxon>
        <taxon>Leotiomycetes</taxon>
        <taxon>Helotiales</taxon>
        <taxon>Ploettnerulaceae</taxon>
        <taxon>Oculimacula</taxon>
    </lineage>
</organism>
<evidence type="ECO:0000259" key="1">
    <source>
        <dbReference type="Pfam" id="PF00190"/>
    </source>
</evidence>
<dbReference type="InterPro" id="IPR014710">
    <property type="entry name" value="RmlC-like_jellyroll"/>
</dbReference>
<sequence length="191" mass="21306">MSSSKTQNQKHRLELTPITYLQVSKHQIPRYNLIPNTSIQKRPLLIYHSCFPVSASAASIEDHLISVGVVVPQWRYTMYDITHFHSTTHEVLCVCSGRAKLCFGHESNPHSLTLTVQKGDVIIIPAGVGHRLMDDFQSGFELVGSYPRGMYCDMCCGKKGEAGKVEGIERLKWFERDPVYGDEGPLVDAGG</sequence>
<dbReference type="PANTHER" id="PTHR36448">
    <property type="entry name" value="BLR7373 PROTEIN"/>
    <property type="match status" value="1"/>
</dbReference>
<comment type="caution">
    <text evidence="2">The sequence shown here is derived from an EMBL/GenBank/DDBJ whole genome shotgun (WGS) entry which is preliminary data.</text>
</comment>
<feature type="domain" description="Cupin type-1" evidence="1">
    <location>
        <begin position="83"/>
        <end position="133"/>
    </location>
</feature>
<proteinExistence type="predicted"/>
<dbReference type="CDD" id="cd02219">
    <property type="entry name" value="cupin_YjlB-like"/>
    <property type="match status" value="1"/>
</dbReference>
<dbReference type="Gene3D" id="2.60.120.10">
    <property type="entry name" value="Jelly Rolls"/>
    <property type="match status" value="1"/>
</dbReference>
<protein>
    <recommendedName>
        <fullName evidence="1">Cupin type-1 domain-containing protein</fullName>
    </recommendedName>
</protein>
<dbReference type="EMBL" id="JAZHXI010000020">
    <property type="protein sequence ID" value="KAL2061101.1"/>
    <property type="molecule type" value="Genomic_DNA"/>
</dbReference>
<gene>
    <name evidence="2" type="ORF">VTL71DRAFT_9153</name>
</gene>
<dbReference type="PANTHER" id="PTHR36448:SF3">
    <property type="entry name" value="CUPIN TYPE-2 DOMAIN-CONTAINING PROTEIN"/>
    <property type="match status" value="1"/>
</dbReference>
<dbReference type="Proteomes" id="UP001595075">
    <property type="component" value="Unassembled WGS sequence"/>
</dbReference>
<dbReference type="InterPro" id="IPR006045">
    <property type="entry name" value="Cupin_1"/>
</dbReference>
<dbReference type="InterPro" id="IPR047121">
    <property type="entry name" value="YjiB-like"/>
</dbReference>
<reference evidence="2 3" key="1">
    <citation type="journal article" date="2024" name="Commun. Biol.">
        <title>Comparative genomic analysis of thermophilic fungi reveals convergent evolutionary adaptations and gene losses.</title>
        <authorList>
            <person name="Steindorff A.S."/>
            <person name="Aguilar-Pontes M.V."/>
            <person name="Robinson A.J."/>
            <person name="Andreopoulos B."/>
            <person name="LaButti K."/>
            <person name="Kuo A."/>
            <person name="Mondo S."/>
            <person name="Riley R."/>
            <person name="Otillar R."/>
            <person name="Haridas S."/>
            <person name="Lipzen A."/>
            <person name="Grimwood J."/>
            <person name="Schmutz J."/>
            <person name="Clum A."/>
            <person name="Reid I.D."/>
            <person name="Moisan M.C."/>
            <person name="Butler G."/>
            <person name="Nguyen T.T.M."/>
            <person name="Dewar K."/>
            <person name="Conant G."/>
            <person name="Drula E."/>
            <person name="Henrissat B."/>
            <person name="Hansel C."/>
            <person name="Singer S."/>
            <person name="Hutchinson M.I."/>
            <person name="de Vries R.P."/>
            <person name="Natvig D.O."/>
            <person name="Powell A.J."/>
            <person name="Tsang A."/>
            <person name="Grigoriev I.V."/>
        </authorList>
    </citation>
    <scope>NUCLEOTIDE SEQUENCE [LARGE SCALE GENOMIC DNA]</scope>
    <source>
        <strain evidence="2 3">CBS 494.80</strain>
    </source>
</reference>
<name>A0ABR4BV57_9HELO</name>
<dbReference type="SUPFAM" id="SSF51182">
    <property type="entry name" value="RmlC-like cupins"/>
    <property type="match status" value="1"/>
</dbReference>
<dbReference type="InterPro" id="IPR014500">
    <property type="entry name" value="UCP019307_cupin"/>
</dbReference>
<dbReference type="PIRSF" id="PIRSF019307">
    <property type="entry name" value="UCP019307"/>
    <property type="match status" value="1"/>
</dbReference>
<accession>A0ABR4BV57</accession>
<dbReference type="Pfam" id="PF00190">
    <property type="entry name" value="Cupin_1"/>
    <property type="match status" value="1"/>
</dbReference>
<keyword evidence="3" id="KW-1185">Reference proteome</keyword>
<dbReference type="InterPro" id="IPR011051">
    <property type="entry name" value="RmlC_Cupin_sf"/>
</dbReference>